<dbReference type="EMBL" id="BARS01023435">
    <property type="protein sequence ID" value="GAG11490.1"/>
    <property type="molecule type" value="Genomic_DNA"/>
</dbReference>
<evidence type="ECO:0000313" key="3">
    <source>
        <dbReference type="EMBL" id="GAG11490.1"/>
    </source>
</evidence>
<dbReference type="InterPro" id="IPR004107">
    <property type="entry name" value="Integrase_SAM-like_N"/>
</dbReference>
<dbReference type="GO" id="GO:0015074">
    <property type="term" value="P:DNA integration"/>
    <property type="evidence" value="ECO:0007669"/>
    <property type="project" value="InterPro"/>
</dbReference>
<organism evidence="3">
    <name type="scientific">marine sediment metagenome</name>
    <dbReference type="NCBI Taxonomy" id="412755"/>
    <lineage>
        <taxon>unclassified sequences</taxon>
        <taxon>metagenomes</taxon>
        <taxon>ecological metagenomes</taxon>
    </lineage>
</organism>
<reference evidence="3" key="1">
    <citation type="journal article" date="2014" name="Front. Microbiol.">
        <title>High frequency of phylogenetically diverse reductive dehalogenase-homologous genes in deep subseafloor sedimentary metagenomes.</title>
        <authorList>
            <person name="Kawai M."/>
            <person name="Futagami T."/>
            <person name="Toyoda A."/>
            <person name="Takaki Y."/>
            <person name="Nishi S."/>
            <person name="Hori S."/>
            <person name="Arai W."/>
            <person name="Tsubouchi T."/>
            <person name="Morono Y."/>
            <person name="Uchiyama I."/>
            <person name="Ito T."/>
            <person name="Fujiyama A."/>
            <person name="Inagaki F."/>
            <person name="Takami H."/>
        </authorList>
    </citation>
    <scope>NUCLEOTIDE SEQUENCE</scope>
    <source>
        <strain evidence="3">Expedition CK06-06</strain>
    </source>
</reference>
<dbReference type="InterPro" id="IPR010998">
    <property type="entry name" value="Integrase_recombinase_N"/>
</dbReference>
<dbReference type="Pfam" id="PF14659">
    <property type="entry name" value="Phage_int_SAM_3"/>
    <property type="match status" value="1"/>
</dbReference>
<evidence type="ECO:0000256" key="1">
    <source>
        <dbReference type="ARBA" id="ARBA00023125"/>
    </source>
</evidence>
<dbReference type="Gene3D" id="1.10.150.130">
    <property type="match status" value="1"/>
</dbReference>
<sequence>MKGHIYKRSKDSWTIVYDLPADMASGKRRQKSQTVKGTKRDAERALREVLLSLENGSYVKPNKITLGEWLDQWCESFVVMNTTPRTYVSYRSIIDNHLRKGLGAIILSRLEPQQIQEYYASKLAKGRVDGKGSLSSRSVLYHHRILSKALDQAVKMGLIVRNVAKLITPPRVARAKTNVLDAGEASRLLDIASETPYYSLFSTLLYTG</sequence>
<feature type="non-terminal residue" evidence="3">
    <location>
        <position position="208"/>
    </location>
</feature>
<proteinExistence type="predicted"/>
<gene>
    <name evidence="3" type="ORF">S01H1_37314</name>
</gene>
<feature type="domain" description="Core-binding (CB)" evidence="2">
    <location>
        <begin position="64"/>
        <end position="154"/>
    </location>
</feature>
<name>X0V0A0_9ZZZZ</name>
<comment type="caution">
    <text evidence="3">The sequence shown here is derived from an EMBL/GenBank/DDBJ whole genome shotgun (WGS) entry which is preliminary data.</text>
</comment>
<dbReference type="InterPro" id="IPR044068">
    <property type="entry name" value="CB"/>
</dbReference>
<keyword evidence="1" id="KW-0238">DNA-binding</keyword>
<dbReference type="AlphaFoldDB" id="X0V0A0"/>
<protein>
    <recommendedName>
        <fullName evidence="2">Core-binding (CB) domain-containing protein</fullName>
    </recommendedName>
</protein>
<dbReference type="SUPFAM" id="SSF56349">
    <property type="entry name" value="DNA breaking-rejoining enzymes"/>
    <property type="match status" value="1"/>
</dbReference>
<accession>X0V0A0</accession>
<dbReference type="InterPro" id="IPR011010">
    <property type="entry name" value="DNA_brk_join_enz"/>
</dbReference>
<dbReference type="GO" id="GO:0003677">
    <property type="term" value="F:DNA binding"/>
    <property type="evidence" value="ECO:0007669"/>
    <property type="project" value="UniProtKB-KW"/>
</dbReference>
<evidence type="ECO:0000259" key="2">
    <source>
        <dbReference type="PROSITE" id="PS51900"/>
    </source>
</evidence>
<dbReference type="PROSITE" id="PS51900">
    <property type="entry name" value="CB"/>
    <property type="match status" value="1"/>
</dbReference>